<accession>A0A948RX77</accession>
<dbReference type="PANTHER" id="PTHR30349">
    <property type="entry name" value="PHAGE INTEGRASE-RELATED"/>
    <property type="match status" value="1"/>
</dbReference>
<evidence type="ECO:0000256" key="3">
    <source>
        <dbReference type="ARBA" id="ARBA00023125"/>
    </source>
</evidence>
<evidence type="ECO:0000256" key="1">
    <source>
        <dbReference type="ARBA" id="ARBA00008857"/>
    </source>
</evidence>
<dbReference type="Proteomes" id="UP000777784">
    <property type="component" value="Unassembled WGS sequence"/>
</dbReference>
<comment type="similarity">
    <text evidence="1">Belongs to the 'phage' integrase family.</text>
</comment>
<evidence type="ECO:0000259" key="7">
    <source>
        <dbReference type="PROSITE" id="PS51900"/>
    </source>
</evidence>
<dbReference type="InterPro" id="IPR011010">
    <property type="entry name" value="DNA_brk_join_enz"/>
</dbReference>
<feature type="domain" description="Tyr recombinase" evidence="6">
    <location>
        <begin position="106"/>
        <end position="322"/>
    </location>
</feature>
<dbReference type="GO" id="GO:0006310">
    <property type="term" value="P:DNA recombination"/>
    <property type="evidence" value="ECO:0007669"/>
    <property type="project" value="UniProtKB-KW"/>
</dbReference>
<dbReference type="InterPro" id="IPR011946">
    <property type="entry name" value="Integrase_integron-type"/>
</dbReference>
<evidence type="ECO:0000259" key="6">
    <source>
        <dbReference type="PROSITE" id="PS51898"/>
    </source>
</evidence>
<evidence type="ECO:0000256" key="5">
    <source>
        <dbReference type="PROSITE-ProRule" id="PRU01248"/>
    </source>
</evidence>
<dbReference type="Gene3D" id="1.10.150.130">
    <property type="match status" value="1"/>
</dbReference>
<dbReference type="Pfam" id="PF13495">
    <property type="entry name" value="Phage_int_SAM_4"/>
    <property type="match status" value="1"/>
</dbReference>
<dbReference type="InterPro" id="IPR013762">
    <property type="entry name" value="Integrase-like_cat_sf"/>
</dbReference>
<dbReference type="InterPro" id="IPR004107">
    <property type="entry name" value="Integrase_SAM-like_N"/>
</dbReference>
<organism evidence="8 9">
    <name type="scientific">Eiseniibacteriota bacterium</name>
    <dbReference type="NCBI Taxonomy" id="2212470"/>
    <lineage>
        <taxon>Bacteria</taxon>
        <taxon>Candidatus Eiseniibacteriota</taxon>
    </lineage>
</organism>
<dbReference type="EMBL" id="JAHJDP010000069">
    <property type="protein sequence ID" value="MBU2691621.1"/>
    <property type="molecule type" value="Genomic_DNA"/>
</dbReference>
<evidence type="ECO:0000256" key="2">
    <source>
        <dbReference type="ARBA" id="ARBA00022908"/>
    </source>
</evidence>
<keyword evidence="2" id="KW-0229">DNA integration</keyword>
<dbReference type="SUPFAM" id="SSF56349">
    <property type="entry name" value="DNA breaking-rejoining enzymes"/>
    <property type="match status" value="1"/>
</dbReference>
<evidence type="ECO:0000313" key="9">
    <source>
        <dbReference type="Proteomes" id="UP000777784"/>
    </source>
</evidence>
<dbReference type="InterPro" id="IPR044068">
    <property type="entry name" value="CB"/>
</dbReference>
<protein>
    <submittedName>
        <fullName evidence="8">Integron integrase</fullName>
    </submittedName>
</protein>
<feature type="domain" description="Core-binding (CB)" evidence="7">
    <location>
        <begin position="5"/>
        <end position="88"/>
    </location>
</feature>
<dbReference type="InterPro" id="IPR010998">
    <property type="entry name" value="Integrase_recombinase_N"/>
</dbReference>
<proteinExistence type="inferred from homology"/>
<dbReference type="PANTHER" id="PTHR30349:SF64">
    <property type="entry name" value="PROPHAGE INTEGRASE INTD-RELATED"/>
    <property type="match status" value="1"/>
</dbReference>
<sequence>MKRIKEKSPLLRQVWDAIERRNYSRKTGKAYTRWIKKYILHYNKKHPREMSGVEVTAFLTHLATAGKVSASTQNQALSGILFLYREVLGYPMSFLKTFVRAYRPKTIPVVLTPEEVKRVFKHLPPRSLLMAAVIYGSGLRLMELHRLRVKDIDFEKNEIWVRRGKGQKDRVTMLPQKLKRALRRQLRWAHTVYTADQTRKTGGVEVPFALARKYPHAPTEWGWFWVFPATRLYRDENTGIRYRHHIHESVLQRDMKLAVRLSGITKPATCHSLRHSFATHLLENNYDIRTIQELMGHEDISTTMIYLHVLNRGGLGVQSPLDRFFPDE</sequence>
<dbReference type="PROSITE" id="PS51898">
    <property type="entry name" value="TYR_RECOMBINASE"/>
    <property type="match status" value="1"/>
</dbReference>
<dbReference type="InterPro" id="IPR002104">
    <property type="entry name" value="Integrase_catalytic"/>
</dbReference>
<keyword evidence="3 5" id="KW-0238">DNA-binding</keyword>
<reference evidence="8" key="1">
    <citation type="submission" date="2021-05" db="EMBL/GenBank/DDBJ databases">
        <title>Energy efficiency and biological interactions define the core microbiome of deep oligotrophic groundwater.</title>
        <authorList>
            <person name="Mehrshad M."/>
            <person name="Lopez-Fernandez M."/>
            <person name="Bell E."/>
            <person name="Bernier-Latmani R."/>
            <person name="Bertilsson S."/>
            <person name="Dopson M."/>
        </authorList>
    </citation>
    <scope>NUCLEOTIDE SEQUENCE</scope>
    <source>
        <strain evidence="8">Modern_marine.mb.64</strain>
    </source>
</reference>
<evidence type="ECO:0000313" key="8">
    <source>
        <dbReference type="EMBL" id="MBU2691621.1"/>
    </source>
</evidence>
<dbReference type="Gene3D" id="1.10.443.10">
    <property type="entry name" value="Intergrase catalytic core"/>
    <property type="match status" value="1"/>
</dbReference>
<gene>
    <name evidence="8" type="ORF">KJ970_11910</name>
</gene>
<comment type="caution">
    <text evidence="8">The sequence shown here is derived from an EMBL/GenBank/DDBJ whole genome shotgun (WGS) entry which is preliminary data.</text>
</comment>
<dbReference type="NCBIfam" id="TIGR02249">
    <property type="entry name" value="integrase_gron"/>
    <property type="match status" value="1"/>
</dbReference>
<dbReference type="PROSITE" id="PS51900">
    <property type="entry name" value="CB"/>
    <property type="match status" value="1"/>
</dbReference>
<keyword evidence="4" id="KW-0233">DNA recombination</keyword>
<name>A0A948RX77_UNCEI</name>
<dbReference type="Pfam" id="PF00589">
    <property type="entry name" value="Phage_integrase"/>
    <property type="match status" value="1"/>
</dbReference>
<evidence type="ECO:0000256" key="4">
    <source>
        <dbReference type="ARBA" id="ARBA00023172"/>
    </source>
</evidence>
<dbReference type="GO" id="GO:0015074">
    <property type="term" value="P:DNA integration"/>
    <property type="evidence" value="ECO:0007669"/>
    <property type="project" value="UniProtKB-KW"/>
</dbReference>
<dbReference type="AlphaFoldDB" id="A0A948RX77"/>
<dbReference type="GO" id="GO:0003677">
    <property type="term" value="F:DNA binding"/>
    <property type="evidence" value="ECO:0007669"/>
    <property type="project" value="UniProtKB-UniRule"/>
</dbReference>
<dbReference type="InterPro" id="IPR050090">
    <property type="entry name" value="Tyrosine_recombinase_XerCD"/>
</dbReference>